<proteinExistence type="predicted"/>
<evidence type="ECO:0000256" key="1">
    <source>
        <dbReference type="SAM" id="MobiDB-lite"/>
    </source>
</evidence>
<dbReference type="EMBL" id="SHOA02000013">
    <property type="protein sequence ID" value="TDH65824.1"/>
    <property type="molecule type" value="Genomic_DNA"/>
</dbReference>
<evidence type="ECO:0000313" key="2">
    <source>
        <dbReference type="EMBL" id="TDH65824.1"/>
    </source>
</evidence>
<dbReference type="OrthoDB" id="5852896at2759"/>
<sequence length="128" mass="14710">MLDAISLATNVMDEDLRKALVNAEAFEELDDNFTKETSITLIIKHTSRNKRRQQAAYDDGLLRELEEHDLETRGKETREGSPLAVVVEDYVMVQQELADAEDLNAYEYDENADTEDEAEPEKELQELF</sequence>
<feature type="region of interest" description="Disordered" evidence="1">
    <location>
        <begin position="101"/>
        <end position="128"/>
    </location>
</feature>
<dbReference type="AlphaFoldDB" id="A0A976FG89"/>
<feature type="compositionally biased region" description="Acidic residues" evidence="1">
    <location>
        <begin position="101"/>
        <end position="120"/>
    </location>
</feature>
<dbReference type="Proteomes" id="UP000294530">
    <property type="component" value="Unassembled WGS sequence"/>
</dbReference>
<reference evidence="2 3" key="1">
    <citation type="journal article" date="2021" name="Genome Biol.">
        <title>AFLAP: assembly-free linkage analysis pipeline using k-mers from genome sequencing data.</title>
        <authorList>
            <person name="Fletcher K."/>
            <person name="Zhang L."/>
            <person name="Gil J."/>
            <person name="Han R."/>
            <person name="Cavanaugh K."/>
            <person name="Michelmore R."/>
        </authorList>
    </citation>
    <scope>NUCLEOTIDE SEQUENCE [LARGE SCALE GENOMIC DNA]</scope>
    <source>
        <strain evidence="2 3">SF5</strain>
    </source>
</reference>
<name>A0A976FG89_BRELC</name>
<dbReference type="GeneID" id="94350947"/>
<keyword evidence="3" id="KW-1185">Reference proteome</keyword>
<organism evidence="2 3">
    <name type="scientific">Bremia lactucae</name>
    <name type="common">Lettuce downy mildew</name>
    <dbReference type="NCBI Taxonomy" id="4779"/>
    <lineage>
        <taxon>Eukaryota</taxon>
        <taxon>Sar</taxon>
        <taxon>Stramenopiles</taxon>
        <taxon>Oomycota</taxon>
        <taxon>Peronosporomycetes</taxon>
        <taxon>Peronosporales</taxon>
        <taxon>Peronosporaceae</taxon>
        <taxon>Bremia</taxon>
    </lineage>
</organism>
<protein>
    <submittedName>
        <fullName evidence="2">Uncharacterized protein</fullName>
    </submittedName>
</protein>
<dbReference type="KEGG" id="blac:94350947"/>
<gene>
    <name evidence="2" type="ORF">CCR75_007213</name>
</gene>
<accession>A0A976FG89</accession>
<comment type="caution">
    <text evidence="2">The sequence shown here is derived from an EMBL/GenBank/DDBJ whole genome shotgun (WGS) entry which is preliminary data.</text>
</comment>
<evidence type="ECO:0000313" key="3">
    <source>
        <dbReference type="Proteomes" id="UP000294530"/>
    </source>
</evidence>
<dbReference type="RefSeq" id="XP_067815323.1">
    <property type="nucleotide sequence ID" value="XM_067965276.1"/>
</dbReference>